<proteinExistence type="predicted"/>
<sequence length="58" mass="6819">YVSRSEYHYHEKIDDVFDGQCYKELVEQGSFKEKHDIALLASIDGFQIFKQKIDDSGF</sequence>
<dbReference type="Proteomes" id="UP000789901">
    <property type="component" value="Unassembled WGS sequence"/>
</dbReference>
<organism evidence="1 2">
    <name type="scientific">Gigaspora margarita</name>
    <dbReference type="NCBI Taxonomy" id="4874"/>
    <lineage>
        <taxon>Eukaryota</taxon>
        <taxon>Fungi</taxon>
        <taxon>Fungi incertae sedis</taxon>
        <taxon>Mucoromycota</taxon>
        <taxon>Glomeromycotina</taxon>
        <taxon>Glomeromycetes</taxon>
        <taxon>Diversisporales</taxon>
        <taxon>Gigasporaceae</taxon>
        <taxon>Gigaspora</taxon>
    </lineage>
</organism>
<keyword evidence="2" id="KW-1185">Reference proteome</keyword>
<feature type="non-terminal residue" evidence="1">
    <location>
        <position position="1"/>
    </location>
</feature>
<accession>A0ABN7X756</accession>
<evidence type="ECO:0000313" key="1">
    <source>
        <dbReference type="EMBL" id="CAG8849720.1"/>
    </source>
</evidence>
<dbReference type="EMBL" id="CAJVQB010097631">
    <property type="protein sequence ID" value="CAG8849720.1"/>
    <property type="molecule type" value="Genomic_DNA"/>
</dbReference>
<reference evidence="1 2" key="1">
    <citation type="submission" date="2021-06" db="EMBL/GenBank/DDBJ databases">
        <authorList>
            <person name="Kallberg Y."/>
            <person name="Tangrot J."/>
            <person name="Rosling A."/>
        </authorList>
    </citation>
    <scope>NUCLEOTIDE SEQUENCE [LARGE SCALE GENOMIC DNA]</scope>
    <source>
        <strain evidence="1 2">120-4 pot B 10/14</strain>
    </source>
</reference>
<gene>
    <name evidence="1" type="ORF">GMARGA_LOCUS39848</name>
</gene>
<evidence type="ECO:0000313" key="2">
    <source>
        <dbReference type="Proteomes" id="UP000789901"/>
    </source>
</evidence>
<comment type="caution">
    <text evidence="1">The sequence shown here is derived from an EMBL/GenBank/DDBJ whole genome shotgun (WGS) entry which is preliminary data.</text>
</comment>
<name>A0ABN7X756_GIGMA</name>
<feature type="non-terminal residue" evidence="1">
    <location>
        <position position="58"/>
    </location>
</feature>
<protein>
    <submittedName>
        <fullName evidence="1">42922_t:CDS:1</fullName>
    </submittedName>
</protein>